<sequence>MPVKQAEITRAALVIPQATDATATSMGPHWTRGFLRRHPQYRRRRRRALDIERQRAADKKVVSKWFESYQATIESYGIQPNDIYNFDETGFQIGVERDQYIITREPKKKIVSGSVTNHESVTVVEAVSATGYTTPPLIILNAKIVLYRWFEPLYNDEVVAVTGSGYINDSLAYQWAQRFEKITRAHTQGAYRMLICDRYGSHMTHSKLVFRLTGLWPVDSSQIIVDLPDYNNDPIPSWSTPANSSYSGSSVYKTPTTAERFRKVENKLNSVTFNVKLISELSKGGAAAWYEAQQLRREIEATTAARLARDGRYNASRTGIRINAITSAEKLSKMKRITQKGENLAALWKLRPK</sequence>
<organism evidence="1 2">
    <name type="scientific">Penicillium capsulatum</name>
    <dbReference type="NCBI Taxonomy" id="69766"/>
    <lineage>
        <taxon>Eukaryota</taxon>
        <taxon>Fungi</taxon>
        <taxon>Dikarya</taxon>
        <taxon>Ascomycota</taxon>
        <taxon>Pezizomycotina</taxon>
        <taxon>Eurotiomycetes</taxon>
        <taxon>Eurotiomycetidae</taxon>
        <taxon>Eurotiales</taxon>
        <taxon>Aspergillaceae</taxon>
        <taxon>Penicillium</taxon>
    </lineage>
</organism>
<keyword evidence="2" id="KW-1185">Reference proteome</keyword>
<proteinExistence type="predicted"/>
<dbReference type="AlphaFoldDB" id="A0A9W9LFE5"/>
<evidence type="ECO:0008006" key="3">
    <source>
        <dbReference type="Google" id="ProtNLM"/>
    </source>
</evidence>
<protein>
    <recommendedName>
        <fullName evidence="3">DDE-1 domain-containing protein</fullName>
    </recommendedName>
</protein>
<dbReference type="EMBL" id="JAPQKO010000007">
    <property type="protein sequence ID" value="KAJ5152498.1"/>
    <property type="molecule type" value="Genomic_DNA"/>
</dbReference>
<dbReference type="GO" id="GO:0003677">
    <property type="term" value="F:DNA binding"/>
    <property type="evidence" value="ECO:0007669"/>
    <property type="project" value="TreeGrafter"/>
</dbReference>
<name>A0A9W9LFE5_9EURO</name>
<gene>
    <name evidence="1" type="ORF">N7492_009778</name>
</gene>
<dbReference type="InterPro" id="IPR050863">
    <property type="entry name" value="CenT-Element_Derived"/>
</dbReference>
<accession>A0A9W9LFE5</accession>
<dbReference type="Proteomes" id="UP001146351">
    <property type="component" value="Unassembled WGS sequence"/>
</dbReference>
<dbReference type="PANTHER" id="PTHR19303">
    <property type="entry name" value="TRANSPOSON"/>
    <property type="match status" value="1"/>
</dbReference>
<dbReference type="OrthoDB" id="4510550at2759"/>
<evidence type="ECO:0000313" key="2">
    <source>
        <dbReference type="Proteomes" id="UP001146351"/>
    </source>
</evidence>
<reference evidence="1" key="1">
    <citation type="submission" date="2022-11" db="EMBL/GenBank/DDBJ databases">
        <authorList>
            <person name="Petersen C."/>
        </authorList>
    </citation>
    <scope>NUCLEOTIDE SEQUENCE</scope>
    <source>
        <strain evidence="1">IBT 21917</strain>
    </source>
</reference>
<dbReference type="GO" id="GO:0005634">
    <property type="term" value="C:nucleus"/>
    <property type="evidence" value="ECO:0007669"/>
    <property type="project" value="TreeGrafter"/>
</dbReference>
<reference evidence="1" key="2">
    <citation type="journal article" date="2023" name="IMA Fungus">
        <title>Comparative genomic study of the Penicillium genus elucidates a diverse pangenome and 15 lateral gene transfer events.</title>
        <authorList>
            <person name="Petersen C."/>
            <person name="Sorensen T."/>
            <person name="Nielsen M.R."/>
            <person name="Sondergaard T.E."/>
            <person name="Sorensen J.L."/>
            <person name="Fitzpatrick D.A."/>
            <person name="Frisvad J.C."/>
            <person name="Nielsen K.L."/>
        </authorList>
    </citation>
    <scope>NUCLEOTIDE SEQUENCE</scope>
    <source>
        <strain evidence="1">IBT 21917</strain>
    </source>
</reference>
<dbReference type="PANTHER" id="PTHR19303:SF74">
    <property type="entry name" value="POGO TRANSPOSABLE ELEMENT WITH KRAB DOMAIN"/>
    <property type="match status" value="1"/>
</dbReference>
<comment type="caution">
    <text evidence="1">The sequence shown here is derived from an EMBL/GenBank/DDBJ whole genome shotgun (WGS) entry which is preliminary data.</text>
</comment>
<evidence type="ECO:0000313" key="1">
    <source>
        <dbReference type="EMBL" id="KAJ5152498.1"/>
    </source>
</evidence>